<accession>A0A0F9S2K0</accession>
<gene>
    <name evidence="1" type="ORF">LCGC14_0903570</name>
</gene>
<comment type="caution">
    <text evidence="1">The sequence shown here is derived from an EMBL/GenBank/DDBJ whole genome shotgun (WGS) entry which is preliminary data.</text>
</comment>
<dbReference type="AlphaFoldDB" id="A0A0F9S2K0"/>
<sequence>MANTRFVVRCGDHPLYRAIFRPRADCETCGVLWNMVNNPEFPVCEVDLITDQYNQADLEERNENDSRNRHL</sequence>
<name>A0A0F9S2K0_9ZZZZ</name>
<protein>
    <submittedName>
        <fullName evidence="1">Uncharacterized protein</fullName>
    </submittedName>
</protein>
<evidence type="ECO:0000313" key="1">
    <source>
        <dbReference type="EMBL" id="KKN23578.1"/>
    </source>
</evidence>
<dbReference type="EMBL" id="LAZR01002958">
    <property type="protein sequence ID" value="KKN23578.1"/>
    <property type="molecule type" value="Genomic_DNA"/>
</dbReference>
<reference evidence="1" key="1">
    <citation type="journal article" date="2015" name="Nature">
        <title>Complex archaea that bridge the gap between prokaryotes and eukaryotes.</title>
        <authorList>
            <person name="Spang A."/>
            <person name="Saw J.H."/>
            <person name="Jorgensen S.L."/>
            <person name="Zaremba-Niedzwiedzka K."/>
            <person name="Martijn J."/>
            <person name="Lind A.E."/>
            <person name="van Eijk R."/>
            <person name="Schleper C."/>
            <person name="Guy L."/>
            <person name="Ettema T.J."/>
        </authorList>
    </citation>
    <scope>NUCLEOTIDE SEQUENCE</scope>
</reference>
<organism evidence="1">
    <name type="scientific">marine sediment metagenome</name>
    <dbReference type="NCBI Taxonomy" id="412755"/>
    <lineage>
        <taxon>unclassified sequences</taxon>
        <taxon>metagenomes</taxon>
        <taxon>ecological metagenomes</taxon>
    </lineage>
</organism>
<proteinExistence type="predicted"/>